<keyword evidence="1" id="KW-0175">Coiled coil</keyword>
<proteinExistence type="predicted"/>
<protein>
    <recommendedName>
        <fullName evidence="5">Periplasmic heavy metal sensor</fullName>
    </recommendedName>
</protein>
<accession>A0A9E8N7E2</accession>
<keyword evidence="2" id="KW-0732">Signal</keyword>
<evidence type="ECO:0000313" key="4">
    <source>
        <dbReference type="Proteomes" id="UP001164653"/>
    </source>
</evidence>
<keyword evidence="4" id="KW-1185">Reference proteome</keyword>
<sequence>MRKTILAIATIVTLTVGNSFAQRYNRQEVPATANSRADNAFEEFKINKLDEIVKLSRKQENKIKKIENHYDRLTSSNRRYSTYQGVKRLEQEKQKEILAVLTPAQRQRLFAYQQHGSQFDNRRYNRKG</sequence>
<dbReference type="AlphaFoldDB" id="A0A9E8N7E2"/>
<dbReference type="KEGG" id="dpf:ON006_19360"/>
<evidence type="ECO:0000256" key="1">
    <source>
        <dbReference type="SAM" id="Coils"/>
    </source>
</evidence>
<dbReference type="EMBL" id="CP112998">
    <property type="protein sequence ID" value="WAC09907.1"/>
    <property type="molecule type" value="Genomic_DNA"/>
</dbReference>
<organism evidence="3 4">
    <name type="scientific">Dyadobacter pollutisoli</name>
    <dbReference type="NCBI Taxonomy" id="2910158"/>
    <lineage>
        <taxon>Bacteria</taxon>
        <taxon>Pseudomonadati</taxon>
        <taxon>Bacteroidota</taxon>
        <taxon>Cytophagia</taxon>
        <taxon>Cytophagales</taxon>
        <taxon>Spirosomataceae</taxon>
        <taxon>Dyadobacter</taxon>
    </lineage>
</organism>
<reference evidence="3" key="1">
    <citation type="submission" date="2022-11" db="EMBL/GenBank/DDBJ databases">
        <title>Dyadobacter pollutisoli sp. nov., isolated from plastic dumped soil.</title>
        <authorList>
            <person name="Kim J.M."/>
            <person name="Kim K.R."/>
            <person name="Lee J.K."/>
            <person name="Hao L."/>
            <person name="Jeon C.O."/>
        </authorList>
    </citation>
    <scope>NUCLEOTIDE SEQUENCE</scope>
    <source>
        <strain evidence="3">U1</strain>
    </source>
</reference>
<feature type="chain" id="PRO_5039305647" description="Periplasmic heavy metal sensor" evidence="2">
    <location>
        <begin position="22"/>
        <end position="128"/>
    </location>
</feature>
<name>A0A9E8N7E2_9BACT</name>
<feature type="signal peptide" evidence="2">
    <location>
        <begin position="1"/>
        <end position="21"/>
    </location>
</feature>
<dbReference type="Proteomes" id="UP001164653">
    <property type="component" value="Chromosome"/>
</dbReference>
<feature type="coiled-coil region" evidence="1">
    <location>
        <begin position="49"/>
        <end position="76"/>
    </location>
</feature>
<evidence type="ECO:0008006" key="5">
    <source>
        <dbReference type="Google" id="ProtNLM"/>
    </source>
</evidence>
<evidence type="ECO:0000313" key="3">
    <source>
        <dbReference type="EMBL" id="WAC09907.1"/>
    </source>
</evidence>
<gene>
    <name evidence="3" type="ORF">ON006_19360</name>
</gene>
<evidence type="ECO:0000256" key="2">
    <source>
        <dbReference type="SAM" id="SignalP"/>
    </source>
</evidence>
<dbReference type="RefSeq" id="WP_244821021.1">
    <property type="nucleotide sequence ID" value="NZ_CP112998.1"/>
</dbReference>